<sequence>MTSTYDGLVEQQADITCLLLHHVQTPLLPAARDDTVYLRGVLPIPPPAAAIRLVTGDEAAHTPDRLTAYEFPLHVNGQNLTAGDLLAILRTLTSGPHYFSSDNVTTMMGMTLVRPDPTTIASAAEALDDRALTILRCVAQPFTGERPDPLLRGFLFLEQDLLRLYLDTAERPDVLAVDVRPSGAVTALIAALPTLITEKERKVEIDTDPHCSHRMDLTFW</sequence>
<comment type="caution">
    <text evidence="1">The sequence shown here is derived from an EMBL/GenBank/DDBJ whole genome shotgun (WGS) entry which is preliminary data.</text>
</comment>
<reference evidence="1 2" key="1">
    <citation type="submission" date="2022-04" db="EMBL/GenBank/DDBJ databases">
        <title>Genome diversity in the genus Frankia.</title>
        <authorList>
            <person name="Carlos-Shanley C."/>
            <person name="Hahn D."/>
        </authorList>
    </citation>
    <scope>NUCLEOTIDE SEQUENCE [LARGE SCALE GENOMIC DNA]</scope>
    <source>
        <strain evidence="1 2">Ag45/Mut15</strain>
    </source>
</reference>
<dbReference type="Proteomes" id="UP001201873">
    <property type="component" value="Unassembled WGS sequence"/>
</dbReference>
<dbReference type="RefSeq" id="WP_248823880.1">
    <property type="nucleotide sequence ID" value="NZ_JALKFT010000005.1"/>
</dbReference>
<name>A0ABT0JV75_9ACTN</name>
<keyword evidence="2" id="KW-1185">Reference proteome</keyword>
<evidence type="ECO:0000313" key="1">
    <source>
        <dbReference type="EMBL" id="MCK9875438.1"/>
    </source>
</evidence>
<evidence type="ECO:0000313" key="2">
    <source>
        <dbReference type="Proteomes" id="UP001201873"/>
    </source>
</evidence>
<protein>
    <submittedName>
        <fullName evidence="1">Uncharacterized protein</fullName>
    </submittedName>
</protein>
<proteinExistence type="predicted"/>
<accession>A0ABT0JV75</accession>
<organism evidence="1 2">
    <name type="scientific">Frankia umida</name>
    <dbReference type="NCBI Taxonomy" id="573489"/>
    <lineage>
        <taxon>Bacteria</taxon>
        <taxon>Bacillati</taxon>
        <taxon>Actinomycetota</taxon>
        <taxon>Actinomycetes</taxon>
        <taxon>Frankiales</taxon>
        <taxon>Frankiaceae</taxon>
        <taxon>Frankia</taxon>
    </lineage>
</organism>
<dbReference type="EMBL" id="JALKFT010000005">
    <property type="protein sequence ID" value="MCK9875438.1"/>
    <property type="molecule type" value="Genomic_DNA"/>
</dbReference>
<gene>
    <name evidence="1" type="ORF">MXD59_06535</name>
</gene>